<dbReference type="FunFam" id="2.40.10.10:FF:000028">
    <property type="entry name" value="Serine protease easter"/>
    <property type="match status" value="1"/>
</dbReference>
<name>A0A182SLD9_9DIPT</name>
<evidence type="ECO:0000256" key="2">
    <source>
        <dbReference type="ARBA" id="ARBA00022525"/>
    </source>
</evidence>
<keyword evidence="2" id="KW-0964">Secreted</keyword>
<sequence length="273" mass="30459">MGYQIQLVCCADSSATLPEPPNCGVQQSNRVSDDQTTRINEFPWTALLEVQTGDETNGYNCGGALINNRYVLTTARCITSLPPGWRVYRVRLGEWDQDSDIDCVDGLCNKAPVDVEIEKIIVHNGYSPKDTNRHNDIALIRLARQIEYSSSIRPICLPLSSSANSREDANMYSAGWRMTAQKQKTELSIVDEKNCTKIHQRNGVSLQSSQMCTSAVRMNDTCCGDLGGPLMQQQGSSWYMYGMASLIYCGNNGVPDVYTNVTQYVDWIRDNIE</sequence>
<dbReference type="Gene3D" id="2.40.10.10">
    <property type="entry name" value="Trypsin-like serine proteases"/>
    <property type="match status" value="2"/>
</dbReference>
<evidence type="ECO:0000313" key="10">
    <source>
        <dbReference type="EnsemblMetazoa" id="AMAM009076-PA"/>
    </source>
</evidence>
<dbReference type="CDD" id="cd00190">
    <property type="entry name" value="Tryp_SPc"/>
    <property type="match status" value="1"/>
</dbReference>
<dbReference type="InterPro" id="IPR001314">
    <property type="entry name" value="Peptidase_S1A"/>
</dbReference>
<keyword evidence="11" id="KW-1185">Reference proteome</keyword>
<protein>
    <recommendedName>
        <fullName evidence="9">Peptidase S1 domain-containing protein</fullName>
    </recommendedName>
</protein>
<dbReference type="SUPFAM" id="SSF50494">
    <property type="entry name" value="Trypsin-like serine proteases"/>
    <property type="match status" value="1"/>
</dbReference>
<dbReference type="InterPro" id="IPR001254">
    <property type="entry name" value="Trypsin_dom"/>
</dbReference>
<dbReference type="GO" id="GO:0006508">
    <property type="term" value="P:proteolysis"/>
    <property type="evidence" value="ECO:0007669"/>
    <property type="project" value="InterPro"/>
</dbReference>
<organism evidence="10 11">
    <name type="scientific">Anopheles maculatus</name>
    <dbReference type="NCBI Taxonomy" id="74869"/>
    <lineage>
        <taxon>Eukaryota</taxon>
        <taxon>Metazoa</taxon>
        <taxon>Ecdysozoa</taxon>
        <taxon>Arthropoda</taxon>
        <taxon>Hexapoda</taxon>
        <taxon>Insecta</taxon>
        <taxon>Pterygota</taxon>
        <taxon>Neoptera</taxon>
        <taxon>Endopterygota</taxon>
        <taxon>Diptera</taxon>
        <taxon>Nematocera</taxon>
        <taxon>Culicoidea</taxon>
        <taxon>Culicidae</taxon>
        <taxon>Anophelinae</taxon>
        <taxon>Anopheles</taxon>
        <taxon>Anopheles maculatus group</taxon>
    </lineage>
</organism>
<dbReference type="InterPro" id="IPR043504">
    <property type="entry name" value="Peptidase_S1_PA_chymotrypsin"/>
</dbReference>
<keyword evidence="7" id="KW-0325">Glycoprotein</keyword>
<proteinExistence type="inferred from homology"/>
<dbReference type="Pfam" id="PF00089">
    <property type="entry name" value="Trypsin"/>
    <property type="match status" value="1"/>
</dbReference>
<dbReference type="GO" id="GO:0005576">
    <property type="term" value="C:extracellular region"/>
    <property type="evidence" value="ECO:0007669"/>
    <property type="project" value="UniProtKB-SubCell"/>
</dbReference>
<keyword evidence="3" id="KW-0399">Innate immunity</keyword>
<comment type="subcellular location">
    <subcellularLocation>
        <location evidence="1">Secreted</location>
    </subcellularLocation>
</comment>
<evidence type="ECO:0000313" key="11">
    <source>
        <dbReference type="Proteomes" id="UP000075901"/>
    </source>
</evidence>
<accession>A0A182SLD9</accession>
<dbReference type="Proteomes" id="UP000075901">
    <property type="component" value="Unassembled WGS sequence"/>
</dbReference>
<feature type="domain" description="Peptidase S1" evidence="9">
    <location>
        <begin position="31"/>
        <end position="273"/>
    </location>
</feature>
<reference evidence="10" key="2">
    <citation type="submission" date="2020-05" db="UniProtKB">
        <authorList>
            <consortium name="EnsemblMetazoa"/>
        </authorList>
    </citation>
    <scope>IDENTIFICATION</scope>
    <source>
        <strain evidence="10">maculatus3</strain>
    </source>
</reference>
<dbReference type="GO" id="GO:0045087">
    <property type="term" value="P:innate immune response"/>
    <property type="evidence" value="ECO:0007669"/>
    <property type="project" value="UniProtKB-KW"/>
</dbReference>
<evidence type="ECO:0000259" key="9">
    <source>
        <dbReference type="PROSITE" id="PS50240"/>
    </source>
</evidence>
<evidence type="ECO:0000256" key="1">
    <source>
        <dbReference type="ARBA" id="ARBA00004613"/>
    </source>
</evidence>
<dbReference type="InterPro" id="IPR051487">
    <property type="entry name" value="Ser/Thr_Proteases_Immune/Dev"/>
</dbReference>
<dbReference type="InterPro" id="IPR009003">
    <property type="entry name" value="Peptidase_S1_PA"/>
</dbReference>
<dbReference type="VEuPathDB" id="VectorBase:AMAM009076"/>
<dbReference type="PROSITE" id="PS50240">
    <property type="entry name" value="TRYPSIN_DOM"/>
    <property type="match status" value="1"/>
</dbReference>
<dbReference type="PRINTS" id="PR00722">
    <property type="entry name" value="CHYMOTRYPSIN"/>
</dbReference>
<evidence type="ECO:0000256" key="5">
    <source>
        <dbReference type="ARBA" id="ARBA00022859"/>
    </source>
</evidence>
<dbReference type="GO" id="GO:0004252">
    <property type="term" value="F:serine-type endopeptidase activity"/>
    <property type="evidence" value="ECO:0007669"/>
    <property type="project" value="InterPro"/>
</dbReference>
<keyword evidence="5" id="KW-0391">Immunity</keyword>
<dbReference type="PANTHER" id="PTHR24256">
    <property type="entry name" value="TRYPTASE-RELATED"/>
    <property type="match status" value="1"/>
</dbReference>
<evidence type="ECO:0000256" key="8">
    <source>
        <dbReference type="ARBA" id="ARBA00024195"/>
    </source>
</evidence>
<keyword evidence="4" id="KW-0732">Signal</keyword>
<keyword evidence="6" id="KW-1015">Disulfide bond</keyword>
<evidence type="ECO:0000256" key="3">
    <source>
        <dbReference type="ARBA" id="ARBA00022588"/>
    </source>
</evidence>
<dbReference type="EnsemblMetazoa" id="AMAM009076-RA">
    <property type="protein sequence ID" value="AMAM009076-PA"/>
    <property type="gene ID" value="AMAM009076"/>
</dbReference>
<dbReference type="SMART" id="SM00020">
    <property type="entry name" value="Tryp_SPc"/>
    <property type="match status" value="1"/>
</dbReference>
<dbReference type="AlphaFoldDB" id="A0A182SLD9"/>
<evidence type="ECO:0000256" key="4">
    <source>
        <dbReference type="ARBA" id="ARBA00022729"/>
    </source>
</evidence>
<evidence type="ECO:0000256" key="6">
    <source>
        <dbReference type="ARBA" id="ARBA00023157"/>
    </source>
</evidence>
<reference evidence="11" key="1">
    <citation type="submission" date="2013-09" db="EMBL/GenBank/DDBJ databases">
        <title>The Genome Sequence of Anopheles maculatus species B.</title>
        <authorList>
            <consortium name="The Broad Institute Genomics Platform"/>
            <person name="Neafsey D.E."/>
            <person name="Besansky N."/>
            <person name="Howell P."/>
            <person name="Walton C."/>
            <person name="Young S.K."/>
            <person name="Zeng Q."/>
            <person name="Gargeya S."/>
            <person name="Fitzgerald M."/>
            <person name="Haas B."/>
            <person name="Abouelleil A."/>
            <person name="Allen A.W."/>
            <person name="Alvarado L."/>
            <person name="Arachchi H.M."/>
            <person name="Berlin A.M."/>
            <person name="Chapman S.B."/>
            <person name="Gainer-Dewar J."/>
            <person name="Goldberg J."/>
            <person name="Griggs A."/>
            <person name="Gujja S."/>
            <person name="Hansen M."/>
            <person name="Howarth C."/>
            <person name="Imamovic A."/>
            <person name="Ireland A."/>
            <person name="Larimer J."/>
            <person name="McCowan C."/>
            <person name="Murphy C."/>
            <person name="Pearson M."/>
            <person name="Poon T.W."/>
            <person name="Priest M."/>
            <person name="Roberts A."/>
            <person name="Saif S."/>
            <person name="Shea T."/>
            <person name="Sisk P."/>
            <person name="Sykes S."/>
            <person name="Wortman J."/>
            <person name="Nusbaum C."/>
            <person name="Birren B."/>
        </authorList>
    </citation>
    <scope>NUCLEOTIDE SEQUENCE [LARGE SCALE GENOMIC DNA]</scope>
    <source>
        <strain evidence="11">maculatus3</strain>
    </source>
</reference>
<evidence type="ECO:0000256" key="7">
    <source>
        <dbReference type="ARBA" id="ARBA00023180"/>
    </source>
</evidence>
<comment type="similarity">
    <text evidence="8">Belongs to the peptidase S1 family. CLIP subfamily.</text>
</comment>